<protein>
    <submittedName>
        <fullName evidence="4">Putative 1,4-beta-D-glucan cellobiohydrolase C</fullName>
    </submittedName>
</protein>
<dbReference type="PROSITE" id="PS00562">
    <property type="entry name" value="CBM1_1"/>
    <property type="match status" value="1"/>
</dbReference>
<dbReference type="EMBL" id="LN679104">
    <property type="protein sequence ID" value="CEL60600.1"/>
    <property type="molecule type" value="Genomic_DNA"/>
</dbReference>
<feature type="domain" description="CBM1" evidence="3">
    <location>
        <begin position="19"/>
        <end position="55"/>
    </location>
</feature>
<feature type="chain" id="PRO_5002127682" evidence="2">
    <location>
        <begin position="22"/>
        <end position="125"/>
    </location>
</feature>
<feature type="signal peptide" evidence="2">
    <location>
        <begin position="1"/>
        <end position="21"/>
    </location>
</feature>
<dbReference type="GO" id="GO:0005576">
    <property type="term" value="C:extracellular region"/>
    <property type="evidence" value="ECO:0007669"/>
    <property type="project" value="InterPro"/>
</dbReference>
<name>A0A0B7FSG6_THACB</name>
<evidence type="ECO:0000256" key="1">
    <source>
        <dbReference type="ARBA" id="ARBA00022729"/>
    </source>
</evidence>
<evidence type="ECO:0000256" key="2">
    <source>
        <dbReference type="SAM" id="SignalP"/>
    </source>
</evidence>
<dbReference type="SUPFAM" id="SSF57180">
    <property type="entry name" value="Cellulose-binding domain"/>
    <property type="match status" value="1"/>
</dbReference>
<keyword evidence="5" id="KW-1185">Reference proteome</keyword>
<evidence type="ECO:0000313" key="4">
    <source>
        <dbReference type="EMBL" id="CEL60600.1"/>
    </source>
</evidence>
<sequence length="125" mass="13305">MRVSTILAPVVALLPCVLGQAQQWGQCGGQNWSGPTTCVAGNVCTFLNLYHSQCLPVSPPTESTVIPTTTLTTTTSPTCLPSPRGALQPRATGPPIAAIDGWAVGSYLQKDRNSQRIQVLLRQLY</sequence>
<accession>A0A0B7FSG6</accession>
<reference evidence="4 5" key="1">
    <citation type="submission" date="2014-11" db="EMBL/GenBank/DDBJ databases">
        <authorList>
            <person name="Wibberg Daniel"/>
        </authorList>
    </citation>
    <scope>NUCLEOTIDE SEQUENCE [LARGE SCALE GENOMIC DNA]</scope>
    <source>
        <strain evidence="4">Rhizoctonia solani AG1-IB 7/3/14</strain>
    </source>
</reference>
<dbReference type="PROSITE" id="PS51164">
    <property type="entry name" value="CBM1_2"/>
    <property type="match status" value="1"/>
</dbReference>
<dbReference type="GO" id="GO:0030248">
    <property type="term" value="F:cellulose binding"/>
    <property type="evidence" value="ECO:0007669"/>
    <property type="project" value="InterPro"/>
</dbReference>
<evidence type="ECO:0000313" key="5">
    <source>
        <dbReference type="Proteomes" id="UP000059188"/>
    </source>
</evidence>
<dbReference type="InterPro" id="IPR000254">
    <property type="entry name" value="CBD"/>
</dbReference>
<dbReference type="Pfam" id="PF00734">
    <property type="entry name" value="CBM_1"/>
    <property type="match status" value="1"/>
</dbReference>
<proteinExistence type="predicted"/>
<dbReference type="GO" id="GO:0016787">
    <property type="term" value="F:hydrolase activity"/>
    <property type="evidence" value="ECO:0007669"/>
    <property type="project" value="UniProtKB-KW"/>
</dbReference>
<gene>
    <name evidence="4" type="ORF">RSOLAG1IB_03838</name>
</gene>
<keyword evidence="4" id="KW-0378">Hydrolase</keyword>
<evidence type="ECO:0000259" key="3">
    <source>
        <dbReference type="PROSITE" id="PS51164"/>
    </source>
</evidence>
<dbReference type="InterPro" id="IPR035971">
    <property type="entry name" value="CBD_sf"/>
</dbReference>
<organism evidence="4 5">
    <name type="scientific">Thanatephorus cucumeris (strain AG1-IB / isolate 7/3/14)</name>
    <name type="common">Lettuce bottom rot fungus</name>
    <name type="synonym">Rhizoctonia solani</name>
    <dbReference type="NCBI Taxonomy" id="1108050"/>
    <lineage>
        <taxon>Eukaryota</taxon>
        <taxon>Fungi</taxon>
        <taxon>Dikarya</taxon>
        <taxon>Basidiomycota</taxon>
        <taxon>Agaricomycotina</taxon>
        <taxon>Agaricomycetes</taxon>
        <taxon>Cantharellales</taxon>
        <taxon>Ceratobasidiaceae</taxon>
        <taxon>Rhizoctonia</taxon>
        <taxon>Rhizoctonia solani AG-1</taxon>
    </lineage>
</organism>
<dbReference type="SMART" id="SM00236">
    <property type="entry name" value="fCBD"/>
    <property type="match status" value="1"/>
</dbReference>
<dbReference type="Proteomes" id="UP000059188">
    <property type="component" value="Unassembled WGS sequence"/>
</dbReference>
<dbReference type="STRING" id="1108050.A0A0B7FSG6"/>
<dbReference type="AlphaFoldDB" id="A0A0B7FSG6"/>
<dbReference type="GO" id="GO:0005975">
    <property type="term" value="P:carbohydrate metabolic process"/>
    <property type="evidence" value="ECO:0007669"/>
    <property type="project" value="InterPro"/>
</dbReference>
<keyword evidence="1 2" id="KW-0732">Signal</keyword>